<dbReference type="AlphaFoldDB" id="A0AAF0U051"/>
<protein>
    <submittedName>
        <fullName evidence="1">Uncharacterized protein</fullName>
    </submittedName>
</protein>
<gene>
    <name evidence="1" type="ORF">MTR67_027428</name>
</gene>
<evidence type="ECO:0000313" key="1">
    <source>
        <dbReference type="EMBL" id="WMV34043.1"/>
    </source>
</evidence>
<organism evidence="1 2">
    <name type="scientific">Solanum verrucosum</name>
    <dbReference type="NCBI Taxonomy" id="315347"/>
    <lineage>
        <taxon>Eukaryota</taxon>
        <taxon>Viridiplantae</taxon>
        <taxon>Streptophyta</taxon>
        <taxon>Embryophyta</taxon>
        <taxon>Tracheophyta</taxon>
        <taxon>Spermatophyta</taxon>
        <taxon>Magnoliopsida</taxon>
        <taxon>eudicotyledons</taxon>
        <taxon>Gunneridae</taxon>
        <taxon>Pentapetalae</taxon>
        <taxon>asterids</taxon>
        <taxon>lamiids</taxon>
        <taxon>Solanales</taxon>
        <taxon>Solanaceae</taxon>
        <taxon>Solanoideae</taxon>
        <taxon>Solaneae</taxon>
        <taxon>Solanum</taxon>
    </lineage>
</organism>
<name>A0AAF0U051_SOLVR</name>
<dbReference type="EMBL" id="CP133617">
    <property type="protein sequence ID" value="WMV34043.1"/>
    <property type="molecule type" value="Genomic_DNA"/>
</dbReference>
<accession>A0AAF0U051</accession>
<proteinExistence type="predicted"/>
<reference evidence="1" key="1">
    <citation type="submission" date="2023-08" db="EMBL/GenBank/DDBJ databases">
        <title>A de novo genome assembly of Solanum verrucosum Schlechtendal, a Mexican diploid species geographically isolated from the other diploid A-genome species in potato relatives.</title>
        <authorList>
            <person name="Hosaka K."/>
        </authorList>
    </citation>
    <scope>NUCLEOTIDE SEQUENCE</scope>
    <source>
        <tissue evidence="1">Young leaves</tissue>
    </source>
</reference>
<evidence type="ECO:0000313" key="2">
    <source>
        <dbReference type="Proteomes" id="UP001234989"/>
    </source>
</evidence>
<dbReference type="Proteomes" id="UP001234989">
    <property type="component" value="Chromosome 6"/>
</dbReference>
<sequence>MADAYWRYTSGGQQQAAPAAPASLAPFVAKRPRSEYELYFGVYSLDDPFLWMGLFSVQGEIIQENARIEGEIVEFYQSLYTETVHWTPAYQFPNCLVLSTVEMERMQGSFEEEEVLRCVKMCSTDKTRHQGLMVLPWDSLSNAGKW</sequence>
<keyword evidence="2" id="KW-1185">Reference proteome</keyword>